<evidence type="ECO:0000313" key="2">
    <source>
        <dbReference type="EnsemblProtists" id="EKX32002"/>
    </source>
</evidence>
<name>L1I7D9_GUITC</name>
<evidence type="ECO:0000313" key="3">
    <source>
        <dbReference type="Proteomes" id="UP000011087"/>
    </source>
</evidence>
<dbReference type="RefSeq" id="XP_005818982.1">
    <property type="nucleotide sequence ID" value="XM_005818925.1"/>
</dbReference>
<reference evidence="1 3" key="1">
    <citation type="journal article" date="2012" name="Nature">
        <title>Algal genomes reveal evolutionary mosaicism and the fate of nucleomorphs.</title>
        <authorList>
            <consortium name="DOE Joint Genome Institute"/>
            <person name="Curtis B.A."/>
            <person name="Tanifuji G."/>
            <person name="Burki F."/>
            <person name="Gruber A."/>
            <person name="Irimia M."/>
            <person name="Maruyama S."/>
            <person name="Arias M.C."/>
            <person name="Ball S.G."/>
            <person name="Gile G.H."/>
            <person name="Hirakawa Y."/>
            <person name="Hopkins J.F."/>
            <person name="Kuo A."/>
            <person name="Rensing S.A."/>
            <person name="Schmutz J."/>
            <person name="Symeonidi A."/>
            <person name="Elias M."/>
            <person name="Eveleigh R.J."/>
            <person name="Herman E.K."/>
            <person name="Klute M.J."/>
            <person name="Nakayama T."/>
            <person name="Obornik M."/>
            <person name="Reyes-Prieto A."/>
            <person name="Armbrust E.V."/>
            <person name="Aves S.J."/>
            <person name="Beiko R.G."/>
            <person name="Coutinho P."/>
            <person name="Dacks J.B."/>
            <person name="Durnford D.G."/>
            <person name="Fast N.M."/>
            <person name="Green B.R."/>
            <person name="Grisdale C.J."/>
            <person name="Hempel F."/>
            <person name="Henrissat B."/>
            <person name="Hoppner M.P."/>
            <person name="Ishida K."/>
            <person name="Kim E."/>
            <person name="Koreny L."/>
            <person name="Kroth P.G."/>
            <person name="Liu Y."/>
            <person name="Malik S.B."/>
            <person name="Maier U.G."/>
            <person name="McRose D."/>
            <person name="Mock T."/>
            <person name="Neilson J.A."/>
            <person name="Onodera N.T."/>
            <person name="Poole A.M."/>
            <person name="Pritham E.J."/>
            <person name="Richards T.A."/>
            <person name="Rocap G."/>
            <person name="Roy S.W."/>
            <person name="Sarai C."/>
            <person name="Schaack S."/>
            <person name="Shirato S."/>
            <person name="Slamovits C.H."/>
            <person name="Spencer D.F."/>
            <person name="Suzuki S."/>
            <person name="Worden A.Z."/>
            <person name="Zauner S."/>
            <person name="Barry K."/>
            <person name="Bell C."/>
            <person name="Bharti A.K."/>
            <person name="Crow J.A."/>
            <person name="Grimwood J."/>
            <person name="Kramer R."/>
            <person name="Lindquist E."/>
            <person name="Lucas S."/>
            <person name="Salamov A."/>
            <person name="McFadden G.I."/>
            <person name="Lane C.E."/>
            <person name="Keeling P.J."/>
            <person name="Gray M.W."/>
            <person name="Grigoriev I.V."/>
            <person name="Archibald J.M."/>
        </authorList>
    </citation>
    <scope>NUCLEOTIDE SEQUENCE</scope>
    <source>
        <strain evidence="1 3">CCMP2712</strain>
    </source>
</reference>
<dbReference type="AlphaFoldDB" id="L1I7D9"/>
<reference evidence="3" key="2">
    <citation type="submission" date="2012-11" db="EMBL/GenBank/DDBJ databases">
        <authorList>
            <person name="Kuo A."/>
            <person name="Curtis B.A."/>
            <person name="Tanifuji G."/>
            <person name="Burki F."/>
            <person name="Gruber A."/>
            <person name="Irimia M."/>
            <person name="Maruyama S."/>
            <person name="Arias M.C."/>
            <person name="Ball S.G."/>
            <person name="Gile G.H."/>
            <person name="Hirakawa Y."/>
            <person name="Hopkins J.F."/>
            <person name="Rensing S.A."/>
            <person name="Schmutz J."/>
            <person name="Symeonidi A."/>
            <person name="Elias M."/>
            <person name="Eveleigh R.J."/>
            <person name="Herman E.K."/>
            <person name="Klute M.J."/>
            <person name="Nakayama T."/>
            <person name="Obornik M."/>
            <person name="Reyes-Prieto A."/>
            <person name="Armbrust E.V."/>
            <person name="Aves S.J."/>
            <person name="Beiko R.G."/>
            <person name="Coutinho P."/>
            <person name="Dacks J.B."/>
            <person name="Durnford D.G."/>
            <person name="Fast N.M."/>
            <person name="Green B.R."/>
            <person name="Grisdale C."/>
            <person name="Hempe F."/>
            <person name="Henrissat B."/>
            <person name="Hoppner M.P."/>
            <person name="Ishida K.-I."/>
            <person name="Kim E."/>
            <person name="Koreny L."/>
            <person name="Kroth P.G."/>
            <person name="Liu Y."/>
            <person name="Malik S.-B."/>
            <person name="Maier U.G."/>
            <person name="McRose D."/>
            <person name="Mock T."/>
            <person name="Neilson J.A."/>
            <person name="Onodera N.T."/>
            <person name="Poole A.M."/>
            <person name="Pritham E.J."/>
            <person name="Richards T.A."/>
            <person name="Rocap G."/>
            <person name="Roy S.W."/>
            <person name="Sarai C."/>
            <person name="Schaack S."/>
            <person name="Shirato S."/>
            <person name="Slamovits C.H."/>
            <person name="Spencer D.F."/>
            <person name="Suzuki S."/>
            <person name="Worden A.Z."/>
            <person name="Zauner S."/>
            <person name="Barry K."/>
            <person name="Bell C."/>
            <person name="Bharti A.K."/>
            <person name="Crow J.A."/>
            <person name="Grimwood J."/>
            <person name="Kramer R."/>
            <person name="Lindquist E."/>
            <person name="Lucas S."/>
            <person name="Salamov A."/>
            <person name="McFadden G.I."/>
            <person name="Lane C.E."/>
            <person name="Keeling P.J."/>
            <person name="Gray M.W."/>
            <person name="Grigoriev I.V."/>
            <person name="Archibald J.M."/>
        </authorList>
    </citation>
    <scope>NUCLEOTIDE SEQUENCE</scope>
    <source>
        <strain evidence="3">CCMP2712</strain>
    </source>
</reference>
<dbReference type="OMA" id="RECRATQ"/>
<sequence length="141" mass="15778">RTQRLYACQTLANCVSVSAIKNPSQFGAPWDYTSSTKDAEEAWKALKKAVKEDATLRVVEEDDGKKYLHAITPSKVPQKGVDDVEFLLIPSEKIVTYRSASRSNAYVYPYQTAISDGGNNKKRMKEILARLGWVELNYAGD</sequence>
<dbReference type="HOGENOM" id="CLU_1830441_0_0_1"/>
<protein>
    <submittedName>
        <fullName evidence="1 2">Uncharacterized protein</fullName>
    </submittedName>
</protein>
<dbReference type="GeneID" id="17288730"/>
<reference evidence="2" key="3">
    <citation type="submission" date="2016-03" db="UniProtKB">
        <authorList>
            <consortium name="EnsemblProtists"/>
        </authorList>
    </citation>
    <scope>IDENTIFICATION</scope>
</reference>
<proteinExistence type="predicted"/>
<organism evidence="1">
    <name type="scientific">Guillardia theta (strain CCMP2712)</name>
    <name type="common">Cryptophyte</name>
    <dbReference type="NCBI Taxonomy" id="905079"/>
    <lineage>
        <taxon>Eukaryota</taxon>
        <taxon>Cryptophyceae</taxon>
        <taxon>Pyrenomonadales</taxon>
        <taxon>Geminigeraceae</taxon>
        <taxon>Guillardia</taxon>
    </lineage>
</organism>
<dbReference type="PANTHER" id="PTHR34801">
    <property type="entry name" value="EXPRESSED PROTEIN"/>
    <property type="match status" value="1"/>
</dbReference>
<accession>L1I7D9</accession>
<dbReference type="EMBL" id="JH993219">
    <property type="protein sequence ID" value="EKX32002.1"/>
    <property type="molecule type" value="Genomic_DNA"/>
</dbReference>
<gene>
    <name evidence="1" type="ORF">GUITHDRAFT_45248</name>
</gene>
<feature type="non-terminal residue" evidence="1">
    <location>
        <position position="141"/>
    </location>
</feature>
<evidence type="ECO:0000313" key="1">
    <source>
        <dbReference type="EMBL" id="EKX32002.1"/>
    </source>
</evidence>
<dbReference type="EnsemblProtists" id="EKX32002">
    <property type="protein sequence ID" value="EKX32002"/>
    <property type="gene ID" value="GUITHDRAFT_45248"/>
</dbReference>
<dbReference type="PaxDb" id="55529-EKX32002"/>
<keyword evidence="3" id="KW-1185">Reference proteome</keyword>
<dbReference type="KEGG" id="gtt:GUITHDRAFT_45248"/>
<dbReference type="InterPro" id="IPR010865">
    <property type="entry name" value="DUF1499"/>
</dbReference>
<dbReference type="Pfam" id="PF07386">
    <property type="entry name" value="DUF1499"/>
    <property type="match status" value="1"/>
</dbReference>
<dbReference type="OrthoDB" id="200029at2759"/>
<feature type="non-terminal residue" evidence="1">
    <location>
        <position position="1"/>
    </location>
</feature>
<dbReference type="STRING" id="905079.L1I7D9"/>
<dbReference type="Proteomes" id="UP000011087">
    <property type="component" value="Unassembled WGS sequence"/>
</dbReference>
<dbReference type="PANTHER" id="PTHR34801:SF6">
    <property type="entry name" value="SLL1620 PROTEIN"/>
    <property type="match status" value="1"/>
</dbReference>